<sequence>MCKSDPYTSPFHSNWAQTIPSGQLRWSPSDKITVCLRP</sequence>
<dbReference type="EMBL" id="GBXM01028714">
    <property type="protein sequence ID" value="JAH79863.1"/>
    <property type="molecule type" value="Transcribed_RNA"/>
</dbReference>
<organism evidence="1">
    <name type="scientific">Anguilla anguilla</name>
    <name type="common">European freshwater eel</name>
    <name type="synonym">Muraena anguilla</name>
    <dbReference type="NCBI Taxonomy" id="7936"/>
    <lineage>
        <taxon>Eukaryota</taxon>
        <taxon>Metazoa</taxon>
        <taxon>Chordata</taxon>
        <taxon>Craniata</taxon>
        <taxon>Vertebrata</taxon>
        <taxon>Euteleostomi</taxon>
        <taxon>Actinopterygii</taxon>
        <taxon>Neopterygii</taxon>
        <taxon>Teleostei</taxon>
        <taxon>Anguilliformes</taxon>
        <taxon>Anguillidae</taxon>
        <taxon>Anguilla</taxon>
    </lineage>
</organism>
<name>A0A0E9VRH5_ANGAN</name>
<dbReference type="AlphaFoldDB" id="A0A0E9VRH5"/>
<accession>A0A0E9VRH5</accession>
<proteinExistence type="predicted"/>
<protein>
    <submittedName>
        <fullName evidence="1">Uncharacterized protein</fullName>
    </submittedName>
</protein>
<reference evidence="1" key="2">
    <citation type="journal article" date="2015" name="Fish Shellfish Immunol.">
        <title>Early steps in the European eel (Anguilla anguilla)-Vibrio vulnificus interaction in the gills: Role of the RtxA13 toxin.</title>
        <authorList>
            <person name="Callol A."/>
            <person name="Pajuelo D."/>
            <person name="Ebbesson L."/>
            <person name="Teles M."/>
            <person name="MacKenzie S."/>
            <person name="Amaro C."/>
        </authorList>
    </citation>
    <scope>NUCLEOTIDE SEQUENCE</scope>
</reference>
<evidence type="ECO:0000313" key="1">
    <source>
        <dbReference type="EMBL" id="JAH79863.1"/>
    </source>
</evidence>
<reference evidence="1" key="1">
    <citation type="submission" date="2014-11" db="EMBL/GenBank/DDBJ databases">
        <authorList>
            <person name="Amaro Gonzalez C."/>
        </authorList>
    </citation>
    <scope>NUCLEOTIDE SEQUENCE</scope>
</reference>